<keyword evidence="6 10" id="KW-0479">Metal-binding</keyword>
<keyword evidence="14" id="KW-1185">Reference proteome</keyword>
<evidence type="ECO:0000256" key="3">
    <source>
        <dbReference type="ARBA" id="ARBA00011245"/>
    </source>
</evidence>
<comment type="subcellular location">
    <subcellularLocation>
        <location evidence="10">Cytoplasm</location>
    </subcellularLocation>
</comment>
<dbReference type="PROSITE" id="PS50879">
    <property type="entry name" value="RNASE_H_1"/>
    <property type="match status" value="1"/>
</dbReference>
<dbReference type="GO" id="GO:0000287">
    <property type="term" value="F:magnesium ion binding"/>
    <property type="evidence" value="ECO:0007669"/>
    <property type="project" value="UniProtKB-UniRule"/>
</dbReference>
<evidence type="ECO:0000256" key="1">
    <source>
        <dbReference type="ARBA" id="ARBA00000077"/>
    </source>
</evidence>
<evidence type="ECO:0000256" key="4">
    <source>
        <dbReference type="ARBA" id="ARBA00012180"/>
    </source>
</evidence>
<dbReference type="GO" id="GO:0004523">
    <property type="term" value="F:RNA-DNA hybrid ribonuclease activity"/>
    <property type="evidence" value="ECO:0007669"/>
    <property type="project" value="UniProtKB-UniRule"/>
</dbReference>
<dbReference type="PANTHER" id="PTHR10642">
    <property type="entry name" value="RIBONUCLEASE H1"/>
    <property type="match status" value="1"/>
</dbReference>
<dbReference type="RefSeq" id="WP_163709686.1">
    <property type="nucleotide sequence ID" value="NZ_BLKZ01000001.1"/>
</dbReference>
<feature type="binding site" evidence="10">
    <location>
        <position position="159"/>
    </location>
    <ligand>
        <name>Mg(2+)</name>
        <dbReference type="ChEBI" id="CHEBI:18420"/>
        <label>2</label>
    </ligand>
</feature>
<comment type="catalytic activity">
    <reaction evidence="1 10">
        <text>Endonucleolytic cleavage to 5'-phosphomonoester.</text>
        <dbReference type="EC" id="3.1.26.4"/>
    </reaction>
</comment>
<comment type="cofactor">
    <cofactor evidence="10">
        <name>Mg(2+)</name>
        <dbReference type="ChEBI" id="CHEBI:18420"/>
    </cofactor>
    <text evidence="10">Binds 1 Mg(2+) ion per subunit. May bind a second metal ion at a regulatory site, or after substrate binding.</text>
</comment>
<dbReference type="NCBIfam" id="NF001236">
    <property type="entry name" value="PRK00203.1"/>
    <property type="match status" value="1"/>
</dbReference>
<evidence type="ECO:0000256" key="7">
    <source>
        <dbReference type="ARBA" id="ARBA00022759"/>
    </source>
</evidence>
<protein>
    <recommendedName>
        <fullName evidence="4 10">Ribonuclease H</fullName>
        <shortName evidence="10">RNase H</shortName>
        <ecNumber evidence="4 10">3.1.26.4</ecNumber>
    </recommendedName>
</protein>
<comment type="caution">
    <text evidence="13">The sequence shown here is derived from an EMBL/GenBank/DDBJ whole genome shotgun (WGS) entry which is preliminary data.</text>
</comment>
<feature type="region of interest" description="Disordered" evidence="11">
    <location>
        <begin position="1"/>
        <end position="24"/>
    </location>
</feature>
<keyword evidence="7 10" id="KW-0255">Endonuclease</keyword>
<dbReference type="InterPro" id="IPR002156">
    <property type="entry name" value="RNaseH_domain"/>
</dbReference>
<dbReference type="EMBL" id="BLKZ01000001">
    <property type="protein sequence ID" value="GFG89430.1"/>
    <property type="molecule type" value="Genomic_DNA"/>
</dbReference>
<dbReference type="AlphaFoldDB" id="A0A7I9YL84"/>
<dbReference type="CDD" id="cd09278">
    <property type="entry name" value="RNase_HI_prokaryote_like"/>
    <property type="match status" value="1"/>
</dbReference>
<feature type="binding site" evidence="10">
    <location>
        <position position="34"/>
    </location>
    <ligand>
        <name>Mg(2+)</name>
        <dbReference type="ChEBI" id="CHEBI:18420"/>
        <label>1</label>
    </ligand>
</feature>
<evidence type="ECO:0000256" key="10">
    <source>
        <dbReference type="HAMAP-Rule" id="MF_00042"/>
    </source>
</evidence>
<proteinExistence type="inferred from homology"/>
<gene>
    <name evidence="10 13" type="primary">rnhA</name>
    <name evidence="13" type="ORF">MBOU_14720</name>
</gene>
<keyword evidence="10" id="KW-0963">Cytoplasm</keyword>
<dbReference type="GO" id="GO:0043137">
    <property type="term" value="P:DNA replication, removal of RNA primer"/>
    <property type="evidence" value="ECO:0007669"/>
    <property type="project" value="TreeGrafter"/>
</dbReference>
<dbReference type="Gene3D" id="3.30.420.10">
    <property type="entry name" value="Ribonuclease H-like superfamily/Ribonuclease H"/>
    <property type="match status" value="1"/>
</dbReference>
<dbReference type="InterPro" id="IPR050092">
    <property type="entry name" value="RNase_H"/>
</dbReference>
<dbReference type="EC" id="3.1.26.4" evidence="4 10"/>
<dbReference type="SUPFAM" id="SSF53098">
    <property type="entry name" value="Ribonuclease H-like"/>
    <property type="match status" value="1"/>
</dbReference>
<keyword evidence="5 10" id="KW-0540">Nuclease</keyword>
<comment type="similarity">
    <text evidence="2 10">Belongs to the RNase H family.</text>
</comment>
<dbReference type="GO" id="GO:0003676">
    <property type="term" value="F:nucleic acid binding"/>
    <property type="evidence" value="ECO:0007669"/>
    <property type="project" value="InterPro"/>
</dbReference>
<dbReference type="Proteomes" id="UP000465360">
    <property type="component" value="Unassembled WGS sequence"/>
</dbReference>
<keyword evidence="9 10" id="KW-0460">Magnesium</keyword>
<dbReference type="InterPro" id="IPR036397">
    <property type="entry name" value="RNaseH_sf"/>
</dbReference>
<feature type="binding site" evidence="10">
    <location>
        <position position="73"/>
    </location>
    <ligand>
        <name>Mg(2+)</name>
        <dbReference type="ChEBI" id="CHEBI:18420"/>
        <label>1</label>
    </ligand>
</feature>
<dbReference type="HAMAP" id="MF_00042">
    <property type="entry name" value="RNase_H"/>
    <property type="match status" value="1"/>
</dbReference>
<dbReference type="PANTHER" id="PTHR10642:SF26">
    <property type="entry name" value="RIBONUCLEASE H1"/>
    <property type="match status" value="1"/>
</dbReference>
<evidence type="ECO:0000313" key="14">
    <source>
        <dbReference type="Proteomes" id="UP000465360"/>
    </source>
</evidence>
<reference evidence="13 14" key="1">
    <citation type="journal article" date="2019" name="Emerg. Microbes Infect.">
        <title>Comprehensive subspecies identification of 175 nontuberculous mycobacteria species based on 7547 genomic profiles.</title>
        <authorList>
            <person name="Matsumoto Y."/>
            <person name="Kinjo T."/>
            <person name="Motooka D."/>
            <person name="Nabeya D."/>
            <person name="Jung N."/>
            <person name="Uechi K."/>
            <person name="Horii T."/>
            <person name="Iida T."/>
            <person name="Fujita J."/>
            <person name="Nakamura S."/>
        </authorList>
    </citation>
    <scope>NUCLEOTIDE SEQUENCE [LARGE SCALE GENOMIC DNA]</scope>
    <source>
        <strain evidence="13 14">JCM 30725</strain>
    </source>
</reference>
<evidence type="ECO:0000259" key="12">
    <source>
        <dbReference type="PROSITE" id="PS50879"/>
    </source>
</evidence>
<evidence type="ECO:0000256" key="2">
    <source>
        <dbReference type="ARBA" id="ARBA00005300"/>
    </source>
</evidence>
<feature type="binding site" evidence="10">
    <location>
        <position position="95"/>
    </location>
    <ligand>
        <name>Mg(2+)</name>
        <dbReference type="ChEBI" id="CHEBI:18420"/>
        <label>1</label>
    </ligand>
</feature>
<dbReference type="GO" id="GO:0005737">
    <property type="term" value="C:cytoplasm"/>
    <property type="evidence" value="ECO:0007669"/>
    <property type="project" value="UniProtKB-SubCell"/>
</dbReference>
<evidence type="ECO:0000256" key="5">
    <source>
        <dbReference type="ARBA" id="ARBA00022722"/>
    </source>
</evidence>
<sequence>MVDTEDCGPALNAGGIGRPAPGARGDDVVVIHTDGGCKPNPGPGGWGAVLRQRHHVREMCGGEANPTSNNRMELTAPIMALEALTRAVTVHLYTDSTYVRNGITKWILGWERNGWQTAAKQPVKNVDLWQRLQAACARHRVEWFWVKGHAGIADNVLADELATRGMREAIALSRVHC</sequence>
<dbReference type="InterPro" id="IPR012337">
    <property type="entry name" value="RNaseH-like_sf"/>
</dbReference>
<name>A0A7I9YL84_MYCBU</name>
<dbReference type="Pfam" id="PF00075">
    <property type="entry name" value="RNase_H"/>
    <property type="match status" value="1"/>
</dbReference>
<accession>A0A7I9YL84</accession>
<keyword evidence="8 10" id="KW-0378">Hydrolase</keyword>
<evidence type="ECO:0000313" key="13">
    <source>
        <dbReference type="EMBL" id="GFG89430.1"/>
    </source>
</evidence>
<feature type="binding site" evidence="10">
    <location>
        <position position="34"/>
    </location>
    <ligand>
        <name>Mg(2+)</name>
        <dbReference type="ChEBI" id="CHEBI:18420"/>
        <label>2</label>
    </ligand>
</feature>
<evidence type="ECO:0000256" key="9">
    <source>
        <dbReference type="ARBA" id="ARBA00022842"/>
    </source>
</evidence>
<evidence type="ECO:0000256" key="6">
    <source>
        <dbReference type="ARBA" id="ARBA00022723"/>
    </source>
</evidence>
<evidence type="ECO:0000256" key="8">
    <source>
        <dbReference type="ARBA" id="ARBA00022801"/>
    </source>
</evidence>
<feature type="domain" description="RNase H type-1" evidence="12">
    <location>
        <begin position="25"/>
        <end position="167"/>
    </location>
</feature>
<dbReference type="InterPro" id="IPR022892">
    <property type="entry name" value="RNaseHI"/>
</dbReference>
<comment type="subunit">
    <text evidence="3 10">Monomer.</text>
</comment>
<comment type="function">
    <text evidence="10">Endonuclease that specifically degrades the RNA of RNA-DNA hybrids.</text>
</comment>
<evidence type="ECO:0000256" key="11">
    <source>
        <dbReference type="SAM" id="MobiDB-lite"/>
    </source>
</evidence>
<organism evidence="13 14">
    <name type="scientific">Mycobacterium bourgelatii</name>
    <dbReference type="NCBI Taxonomy" id="1273442"/>
    <lineage>
        <taxon>Bacteria</taxon>
        <taxon>Bacillati</taxon>
        <taxon>Actinomycetota</taxon>
        <taxon>Actinomycetes</taxon>
        <taxon>Mycobacteriales</taxon>
        <taxon>Mycobacteriaceae</taxon>
        <taxon>Mycobacterium</taxon>
    </lineage>
</organism>